<name>A0ABU4EZ44_WILMA</name>
<dbReference type="InterPro" id="IPR002155">
    <property type="entry name" value="Thiolase"/>
</dbReference>
<dbReference type="PANTHER" id="PTHR42870:SF1">
    <property type="entry name" value="NON-SPECIFIC LIPID-TRANSFER PROTEIN-LIKE 2"/>
    <property type="match status" value="1"/>
</dbReference>
<evidence type="ECO:0000313" key="2">
    <source>
        <dbReference type="EMBL" id="MDV7136519.1"/>
    </source>
</evidence>
<organism evidence="2 3">
    <name type="scientific">Williamsia marianensis</name>
    <dbReference type="NCBI Taxonomy" id="85044"/>
    <lineage>
        <taxon>Bacteria</taxon>
        <taxon>Bacillati</taxon>
        <taxon>Actinomycetota</taxon>
        <taxon>Actinomycetes</taxon>
        <taxon>Mycobacteriales</taxon>
        <taxon>Nocardiaceae</taxon>
        <taxon>Williamsia</taxon>
    </lineage>
</organism>
<accession>A0ABU4EZ44</accession>
<dbReference type="InterPro" id="IPR016039">
    <property type="entry name" value="Thiolase-like"/>
</dbReference>
<dbReference type="CDD" id="cd00829">
    <property type="entry name" value="SCP-x_thiolase"/>
    <property type="match status" value="1"/>
</dbReference>
<dbReference type="InterPro" id="IPR055140">
    <property type="entry name" value="Thiolase_C_2"/>
</dbReference>
<evidence type="ECO:0000259" key="1">
    <source>
        <dbReference type="Pfam" id="PF22691"/>
    </source>
</evidence>
<gene>
    <name evidence="2" type="ORF">R4198_22720</name>
</gene>
<dbReference type="SUPFAM" id="SSF53901">
    <property type="entry name" value="Thiolase-like"/>
    <property type="match status" value="2"/>
</dbReference>
<dbReference type="Pfam" id="PF22691">
    <property type="entry name" value="Thiolase_C_1"/>
    <property type="match status" value="1"/>
</dbReference>
<sequence length="383" mass="39825">MATMSGTAVIAGVGRTAFSRQSGRTVLELATEAALGAIADAGISVDEIDAIATYHDNDTASPSEVASDLGAGPLTWSQSVVGGGSEMCALIGTAADVVTDGRASHVLIYRAMNGASGVRMGDYGTGSASGNRQFMAPYGYATPVEVAAMAAARHMAEYGTTREHLGSIAVTMRGNAQRNRGAVMNGRPMTMDDYLRCRPIAEPLHLLDCCLETDGAVAIVISLPDDATSRSIVEIRSWAYGSGPHSVVPYEKYPDLTAMFPVWLRDQLFERAGVGPADIDVACLYDAFTYSVLSQIEDFGFCDKGLGGEFAGSGEIAAGGALPINPNGGLLSEGYIHGLNNVAEAVLQLRGEASDRQVPDAHLALVSGYSFTRGSALILGSAA</sequence>
<proteinExistence type="predicted"/>
<dbReference type="RefSeq" id="WP_317714513.1">
    <property type="nucleotide sequence ID" value="NZ_JAWLUM010000004.1"/>
</dbReference>
<evidence type="ECO:0000313" key="3">
    <source>
        <dbReference type="Proteomes" id="UP001185792"/>
    </source>
</evidence>
<dbReference type="Proteomes" id="UP001185792">
    <property type="component" value="Unassembled WGS sequence"/>
</dbReference>
<dbReference type="PANTHER" id="PTHR42870">
    <property type="entry name" value="ACETYL-COA C-ACETYLTRANSFERASE"/>
    <property type="match status" value="1"/>
</dbReference>
<dbReference type="PIRSF" id="PIRSF000429">
    <property type="entry name" value="Ac-CoA_Ac_transf"/>
    <property type="match status" value="1"/>
</dbReference>
<dbReference type="Gene3D" id="3.40.47.10">
    <property type="match status" value="1"/>
</dbReference>
<comment type="caution">
    <text evidence="2">The sequence shown here is derived from an EMBL/GenBank/DDBJ whole genome shotgun (WGS) entry which is preliminary data.</text>
</comment>
<protein>
    <submittedName>
        <fullName evidence="2">Acetyl-CoA acetyltransferase</fullName>
    </submittedName>
</protein>
<feature type="domain" description="Thiolase C-terminal" evidence="1">
    <location>
        <begin position="267"/>
        <end position="372"/>
    </location>
</feature>
<dbReference type="EMBL" id="JAWLUM010000004">
    <property type="protein sequence ID" value="MDV7136519.1"/>
    <property type="molecule type" value="Genomic_DNA"/>
</dbReference>
<keyword evidence="3" id="KW-1185">Reference proteome</keyword>
<reference evidence="2 3" key="1">
    <citation type="submission" date="2023-10" db="EMBL/GenBank/DDBJ databases">
        <title>Development of a sustainable strategy for remediation of hydrocarbon-contaminated territories based on the waste exchange concept.</title>
        <authorList>
            <person name="Krivoruchko A."/>
        </authorList>
    </citation>
    <scope>NUCLEOTIDE SEQUENCE [LARGE SCALE GENOMIC DNA]</scope>
    <source>
        <strain evidence="2 3">IEGM 1236</strain>
    </source>
</reference>